<keyword evidence="7" id="KW-1185">Reference proteome</keyword>
<dbReference type="PANTHER" id="PTHR11496:SF102">
    <property type="entry name" value="ALCOHOL DEHYDROGENASE 4"/>
    <property type="match status" value="1"/>
</dbReference>
<evidence type="ECO:0000313" key="6">
    <source>
        <dbReference type="EMBL" id="QOW01207.1"/>
    </source>
</evidence>
<dbReference type="Pfam" id="PF25137">
    <property type="entry name" value="ADH_Fe_C"/>
    <property type="match status" value="1"/>
</dbReference>
<name>A0A7M2XTK5_9NOCA</name>
<evidence type="ECO:0000259" key="5">
    <source>
        <dbReference type="Pfam" id="PF25137"/>
    </source>
</evidence>
<dbReference type="PANTHER" id="PTHR11496">
    <property type="entry name" value="ALCOHOL DEHYDROGENASE"/>
    <property type="match status" value="1"/>
</dbReference>
<feature type="domain" description="Fe-containing alcohol dehydrogenase-like C-terminal" evidence="5">
    <location>
        <begin position="180"/>
        <end position="362"/>
    </location>
</feature>
<sequence>MTPSSPAPAAESVPPTRSFLYEALPMRVRFGVDALAALPEELDQLGLERVLVICSPDQKSMGTRVADALGHRSVGVLADAVMHVPAEVAQRASAEAERLGADGCVTVGGGSAIGLGKAIALEHGLPIVAVPTTYAGSEMTPVWGVTTDGLKTTGRDPRVLPRSVVYDPALTATLPVAMSVTSGINAMAHAVEALYAPDATPIISLMAEDGVRALATALPAIAADSSDLAARSEALYGSWLCGACLGATTMSLHHKLCHSLGGTLNLPHAQTHTVVLPHALAFNQPAATAATTALSRALGGAADPALGLWELAGQLGAPRSLAELGAQEADLDRIAEQVTSRPYGNPRPVTYDDVRGLLQAAWAGKPPTANPQP</sequence>
<dbReference type="FunFam" id="3.40.50.1970:FF:000015">
    <property type="entry name" value="Maleylacetate reductase 1"/>
    <property type="match status" value="1"/>
</dbReference>
<accession>A0A7M2XTK5</accession>
<proteinExistence type="inferred from homology"/>
<evidence type="ECO:0000256" key="2">
    <source>
        <dbReference type="ARBA" id="ARBA00023002"/>
    </source>
</evidence>
<reference evidence="6 7" key="1">
    <citation type="submission" date="2020-10" db="EMBL/GenBank/DDBJ databases">
        <title>Whole genome sequence of oil-degrading bacteria Rhodococcus pyridinivorans strain 5Ap.</title>
        <authorList>
            <person name="Akhremchuk A.E."/>
            <person name="Valentovich L.N."/>
            <person name="Charniauskaya M.I."/>
            <person name="Bukliarevich H.A."/>
            <person name="Titok M.A."/>
        </authorList>
    </citation>
    <scope>NUCLEOTIDE SEQUENCE [LARGE SCALE GENOMIC DNA]</scope>
    <source>
        <strain evidence="6 7">5Ap</strain>
    </source>
</reference>
<dbReference type="Gene3D" id="3.40.50.1970">
    <property type="match status" value="1"/>
</dbReference>
<evidence type="ECO:0000256" key="3">
    <source>
        <dbReference type="ARBA" id="ARBA00023027"/>
    </source>
</evidence>
<dbReference type="CDD" id="cd08177">
    <property type="entry name" value="MAR"/>
    <property type="match status" value="1"/>
</dbReference>
<comment type="similarity">
    <text evidence="1">Belongs to the iron-containing alcohol dehydrogenase family.</text>
</comment>
<keyword evidence="3" id="KW-0520">NAD</keyword>
<dbReference type="GO" id="GO:0046872">
    <property type="term" value="F:metal ion binding"/>
    <property type="evidence" value="ECO:0007669"/>
    <property type="project" value="InterPro"/>
</dbReference>
<organism evidence="6 7">
    <name type="scientific">Rhodococcus pyridinivorans</name>
    <dbReference type="NCBI Taxonomy" id="103816"/>
    <lineage>
        <taxon>Bacteria</taxon>
        <taxon>Bacillati</taxon>
        <taxon>Actinomycetota</taxon>
        <taxon>Actinomycetes</taxon>
        <taxon>Mycobacteriales</taxon>
        <taxon>Nocardiaceae</taxon>
        <taxon>Rhodococcus</taxon>
    </lineage>
</organism>
<dbReference type="Gene3D" id="1.20.1090.10">
    <property type="entry name" value="Dehydroquinate synthase-like - alpha domain"/>
    <property type="match status" value="1"/>
</dbReference>
<dbReference type="SUPFAM" id="SSF56796">
    <property type="entry name" value="Dehydroquinate synthase-like"/>
    <property type="match status" value="1"/>
</dbReference>
<evidence type="ECO:0000313" key="7">
    <source>
        <dbReference type="Proteomes" id="UP000593818"/>
    </source>
</evidence>
<dbReference type="InterPro" id="IPR001670">
    <property type="entry name" value="ADH_Fe/GldA"/>
</dbReference>
<dbReference type="Pfam" id="PF00465">
    <property type="entry name" value="Fe-ADH"/>
    <property type="match status" value="1"/>
</dbReference>
<dbReference type="GO" id="GO:0004022">
    <property type="term" value="F:alcohol dehydrogenase (NAD+) activity"/>
    <property type="evidence" value="ECO:0007669"/>
    <property type="project" value="TreeGrafter"/>
</dbReference>
<dbReference type="InterPro" id="IPR039697">
    <property type="entry name" value="Alcohol_dehydrogenase_Fe"/>
</dbReference>
<protein>
    <submittedName>
        <fullName evidence="6">Maleylacetate reductase</fullName>
    </submittedName>
</protein>
<keyword evidence="2" id="KW-0560">Oxidoreductase</keyword>
<gene>
    <name evidence="6" type="ORF">INP59_12335</name>
</gene>
<dbReference type="Proteomes" id="UP000593818">
    <property type="component" value="Chromosome"/>
</dbReference>
<dbReference type="GO" id="GO:0018506">
    <property type="term" value="F:maleylacetate reductase activity"/>
    <property type="evidence" value="ECO:0007669"/>
    <property type="project" value="InterPro"/>
</dbReference>
<dbReference type="EMBL" id="CP063450">
    <property type="protein sequence ID" value="QOW01207.1"/>
    <property type="molecule type" value="Genomic_DNA"/>
</dbReference>
<dbReference type="InterPro" id="IPR056798">
    <property type="entry name" value="ADH_Fe_C"/>
</dbReference>
<evidence type="ECO:0000256" key="1">
    <source>
        <dbReference type="ARBA" id="ARBA00007358"/>
    </source>
</evidence>
<feature type="domain" description="Alcohol dehydrogenase iron-type/glycerol dehydrogenase GldA" evidence="4">
    <location>
        <begin position="25"/>
        <end position="168"/>
    </location>
</feature>
<evidence type="ECO:0000259" key="4">
    <source>
        <dbReference type="Pfam" id="PF00465"/>
    </source>
</evidence>
<dbReference type="AlphaFoldDB" id="A0A7M2XTK5"/>
<dbReference type="InterPro" id="IPR034786">
    <property type="entry name" value="MAR"/>
</dbReference>